<dbReference type="SUPFAM" id="SSF53649">
    <property type="entry name" value="Alkaline phosphatase-like"/>
    <property type="match status" value="1"/>
</dbReference>
<name>A0ABT2LVI9_9HYPH</name>
<reference evidence="4 5" key="1">
    <citation type="submission" date="2022-09" db="EMBL/GenBank/DDBJ databases">
        <title>Chelativorans salina sp. nov., a novel slightly halophilic bacterium isolated from a saline lake sediment enrichment.</title>
        <authorList>
            <person name="Gao L."/>
            <person name="Fang B.-Z."/>
            <person name="Li W.-J."/>
        </authorList>
    </citation>
    <scope>NUCLEOTIDE SEQUENCE [LARGE SCALE GENOMIC DNA]</scope>
    <source>
        <strain evidence="4 5">EGI FJ00035</strain>
    </source>
</reference>
<comment type="caution">
    <text evidence="4">The sequence shown here is derived from an EMBL/GenBank/DDBJ whole genome shotgun (WGS) entry which is preliminary data.</text>
</comment>
<dbReference type="Gene3D" id="3.40.720.10">
    <property type="entry name" value="Alkaline Phosphatase, subunit A"/>
    <property type="match status" value="1"/>
</dbReference>
<dbReference type="PANTHER" id="PTHR45953">
    <property type="entry name" value="IDURONATE 2-SULFATASE"/>
    <property type="match status" value="1"/>
</dbReference>
<evidence type="ECO:0000313" key="4">
    <source>
        <dbReference type="EMBL" id="MCT7377877.1"/>
    </source>
</evidence>
<keyword evidence="5" id="KW-1185">Reference proteome</keyword>
<organism evidence="4 5">
    <name type="scientific">Chelativorans salis</name>
    <dbReference type="NCBI Taxonomy" id="2978478"/>
    <lineage>
        <taxon>Bacteria</taxon>
        <taxon>Pseudomonadati</taxon>
        <taxon>Pseudomonadota</taxon>
        <taxon>Alphaproteobacteria</taxon>
        <taxon>Hyphomicrobiales</taxon>
        <taxon>Phyllobacteriaceae</taxon>
        <taxon>Chelativorans</taxon>
    </lineage>
</organism>
<dbReference type="EMBL" id="JAOCZP010000009">
    <property type="protein sequence ID" value="MCT7377877.1"/>
    <property type="molecule type" value="Genomic_DNA"/>
</dbReference>
<protein>
    <submittedName>
        <fullName evidence="4">Alkaline phosphatase family protein</fullName>
    </submittedName>
</protein>
<dbReference type="Proteomes" id="UP001320831">
    <property type="component" value="Unassembled WGS sequence"/>
</dbReference>
<dbReference type="PANTHER" id="PTHR45953:SF1">
    <property type="entry name" value="IDURONATE 2-SULFATASE"/>
    <property type="match status" value="1"/>
</dbReference>
<evidence type="ECO:0000313" key="5">
    <source>
        <dbReference type="Proteomes" id="UP001320831"/>
    </source>
</evidence>
<evidence type="ECO:0000256" key="1">
    <source>
        <dbReference type="ARBA" id="ARBA00022723"/>
    </source>
</evidence>
<keyword evidence="1" id="KW-0479">Metal-binding</keyword>
<dbReference type="InterPro" id="IPR000917">
    <property type="entry name" value="Sulfatase_N"/>
</dbReference>
<proteinExistence type="predicted"/>
<keyword evidence="2" id="KW-0378">Hydrolase</keyword>
<sequence>MSEVKNILFIMADQLRADYLSCYGHPHLKTPNIDALAARGVRFTRAYVQAPVCGPSRMSFYTGRYVSSHGSTYNGVPLRIGEMTIGDHLRPLGMRVALVGKTHMTEDRKGMQRLGVTRDTIEGVFAAECGFEPYERDDGLWPDEVNPRDLAYNRYLREQGYNVDNPWHEFANAGRGADGKILSGWLMRNARLPAAVKEEHSETAYMTDRAMDFIAEAGDTPWCLHLSYIKPHWPYIAPAPYHDMYGPGDVLPANRTEAERENAHPVVAAFMEHEESQNFARDNVREAVIPAYMGLIRQLDDHLGRLFAFLDERGLTENTMIVFTSDHGDYLGDHWLGEKELFHEESVRIPLIVCDPDSRADGTRGSVNGRLVEAIDLAPTFIEAMGGEVPEHILEGRSLLGLTRGERREWRNAAVSECDYAFRRARQELDRTPGNARAWMLRTERWKYVEYDGFRPQLFDLENDPREHNDLGDDPDYQPIREEMHERLFDWMRSRRMRVTISDEEVEQRTDTHKKRGFLFGVW</sequence>
<evidence type="ECO:0000256" key="2">
    <source>
        <dbReference type="ARBA" id="ARBA00022801"/>
    </source>
</evidence>
<evidence type="ECO:0000259" key="3">
    <source>
        <dbReference type="Pfam" id="PF00884"/>
    </source>
</evidence>
<accession>A0ABT2LVI9</accession>
<gene>
    <name evidence="4" type="ORF">N5A92_22910</name>
</gene>
<dbReference type="Pfam" id="PF00884">
    <property type="entry name" value="Sulfatase"/>
    <property type="match status" value="1"/>
</dbReference>
<dbReference type="CDD" id="cd16028">
    <property type="entry name" value="PMH"/>
    <property type="match status" value="1"/>
</dbReference>
<dbReference type="InterPro" id="IPR017850">
    <property type="entry name" value="Alkaline_phosphatase_core_sf"/>
</dbReference>
<dbReference type="RefSeq" id="WP_260906588.1">
    <property type="nucleotide sequence ID" value="NZ_JAOCZP010000009.1"/>
</dbReference>
<feature type="domain" description="Sulfatase N-terminal" evidence="3">
    <location>
        <begin position="5"/>
        <end position="386"/>
    </location>
</feature>